<comment type="caution">
    <text evidence="1">The sequence shown here is derived from an EMBL/GenBank/DDBJ whole genome shotgun (WGS) entry which is preliminary data.</text>
</comment>
<dbReference type="EMBL" id="JXTB01000274">
    <property type="protein sequence ID" value="PON48584.1"/>
    <property type="molecule type" value="Genomic_DNA"/>
</dbReference>
<accession>A0A2P5BIF2</accession>
<sequence>MVHCSTSKVNASTESKWGGVAPVLSNFNYFVMYKMSSEAKAGQIGSSSSSSPNECFRSPDSKQLLVNLDHSVPFPFELWAPCIQNMGENSDYRANNQANTFTLEGIGAVQRDLPRIKSVVLLSLMSQNKICRVALLGDADLQEKPSERSLAQILLSSIFEQRLTESKWVKRSRS</sequence>
<organism evidence="1 2">
    <name type="scientific">Parasponia andersonii</name>
    <name type="common">Sponia andersonii</name>
    <dbReference type="NCBI Taxonomy" id="3476"/>
    <lineage>
        <taxon>Eukaryota</taxon>
        <taxon>Viridiplantae</taxon>
        <taxon>Streptophyta</taxon>
        <taxon>Embryophyta</taxon>
        <taxon>Tracheophyta</taxon>
        <taxon>Spermatophyta</taxon>
        <taxon>Magnoliopsida</taxon>
        <taxon>eudicotyledons</taxon>
        <taxon>Gunneridae</taxon>
        <taxon>Pentapetalae</taxon>
        <taxon>rosids</taxon>
        <taxon>fabids</taxon>
        <taxon>Rosales</taxon>
        <taxon>Cannabaceae</taxon>
        <taxon>Parasponia</taxon>
    </lineage>
</organism>
<protein>
    <submittedName>
        <fullName evidence="1">Uncharacterized protein</fullName>
    </submittedName>
</protein>
<evidence type="ECO:0000313" key="2">
    <source>
        <dbReference type="Proteomes" id="UP000237105"/>
    </source>
</evidence>
<gene>
    <name evidence="1" type="ORF">PanWU01x14_236210</name>
</gene>
<name>A0A2P5BIF2_PARAD</name>
<dbReference type="Proteomes" id="UP000237105">
    <property type="component" value="Unassembled WGS sequence"/>
</dbReference>
<evidence type="ECO:0000313" key="1">
    <source>
        <dbReference type="EMBL" id="PON48584.1"/>
    </source>
</evidence>
<proteinExistence type="predicted"/>
<keyword evidence="2" id="KW-1185">Reference proteome</keyword>
<reference evidence="2" key="1">
    <citation type="submission" date="2016-06" db="EMBL/GenBank/DDBJ databases">
        <title>Parallel loss of symbiosis genes in relatives of nitrogen-fixing non-legume Parasponia.</title>
        <authorList>
            <person name="Van Velzen R."/>
            <person name="Holmer R."/>
            <person name="Bu F."/>
            <person name="Rutten L."/>
            <person name="Van Zeijl A."/>
            <person name="Liu W."/>
            <person name="Santuari L."/>
            <person name="Cao Q."/>
            <person name="Sharma T."/>
            <person name="Shen D."/>
            <person name="Roswanjaya Y."/>
            <person name="Wardhani T."/>
            <person name="Kalhor M.S."/>
            <person name="Jansen J."/>
            <person name="Van den Hoogen J."/>
            <person name="Gungor B."/>
            <person name="Hartog M."/>
            <person name="Hontelez J."/>
            <person name="Verver J."/>
            <person name="Yang W.-C."/>
            <person name="Schijlen E."/>
            <person name="Repin R."/>
            <person name="Schilthuizen M."/>
            <person name="Schranz E."/>
            <person name="Heidstra R."/>
            <person name="Miyata K."/>
            <person name="Fedorova E."/>
            <person name="Kohlen W."/>
            <person name="Bisseling T."/>
            <person name="Smit S."/>
            <person name="Geurts R."/>
        </authorList>
    </citation>
    <scope>NUCLEOTIDE SEQUENCE [LARGE SCALE GENOMIC DNA]</scope>
    <source>
        <strain evidence="2">cv. WU1-14</strain>
    </source>
</reference>
<dbReference type="AlphaFoldDB" id="A0A2P5BIF2"/>